<keyword evidence="2" id="KW-1185">Reference proteome</keyword>
<organism evidence="1 2">
    <name type="scientific">Elysia crispata</name>
    <name type="common">lettuce slug</name>
    <dbReference type="NCBI Taxonomy" id="231223"/>
    <lineage>
        <taxon>Eukaryota</taxon>
        <taxon>Metazoa</taxon>
        <taxon>Spiralia</taxon>
        <taxon>Lophotrochozoa</taxon>
        <taxon>Mollusca</taxon>
        <taxon>Gastropoda</taxon>
        <taxon>Heterobranchia</taxon>
        <taxon>Euthyneura</taxon>
        <taxon>Panpulmonata</taxon>
        <taxon>Sacoglossa</taxon>
        <taxon>Placobranchoidea</taxon>
        <taxon>Plakobranchidae</taxon>
        <taxon>Elysia</taxon>
    </lineage>
</organism>
<dbReference type="AlphaFoldDB" id="A0AAE1CLG4"/>
<sequence length="69" mass="7645">MKSTHQTMVEETVSVPAYAAKSNDMVFIICVSIRLMKFSSQLVTSLVVSAACYEEKLEVRTIGSFGYAF</sequence>
<dbReference type="EMBL" id="JAWDGP010007734">
    <property type="protein sequence ID" value="KAK3707007.1"/>
    <property type="molecule type" value="Genomic_DNA"/>
</dbReference>
<protein>
    <submittedName>
        <fullName evidence="1">Uncharacterized protein</fullName>
    </submittedName>
</protein>
<proteinExistence type="predicted"/>
<comment type="caution">
    <text evidence="1">The sequence shown here is derived from an EMBL/GenBank/DDBJ whole genome shotgun (WGS) entry which is preliminary data.</text>
</comment>
<evidence type="ECO:0000313" key="1">
    <source>
        <dbReference type="EMBL" id="KAK3707007.1"/>
    </source>
</evidence>
<name>A0AAE1CLG4_9GAST</name>
<gene>
    <name evidence="1" type="ORF">RRG08_064909</name>
</gene>
<dbReference type="Proteomes" id="UP001283361">
    <property type="component" value="Unassembled WGS sequence"/>
</dbReference>
<evidence type="ECO:0000313" key="2">
    <source>
        <dbReference type="Proteomes" id="UP001283361"/>
    </source>
</evidence>
<accession>A0AAE1CLG4</accession>
<reference evidence="1" key="1">
    <citation type="journal article" date="2023" name="G3 (Bethesda)">
        <title>A reference genome for the long-term kleptoplast-retaining sea slug Elysia crispata morphotype clarki.</title>
        <authorList>
            <person name="Eastman K.E."/>
            <person name="Pendleton A.L."/>
            <person name="Shaikh M.A."/>
            <person name="Suttiyut T."/>
            <person name="Ogas R."/>
            <person name="Tomko P."/>
            <person name="Gavelis G."/>
            <person name="Widhalm J.R."/>
            <person name="Wisecaver J.H."/>
        </authorList>
    </citation>
    <scope>NUCLEOTIDE SEQUENCE</scope>
    <source>
        <strain evidence="1">ECLA1</strain>
    </source>
</reference>